<comment type="caution">
    <text evidence="5">The sequence shown here is derived from an EMBL/GenBank/DDBJ whole genome shotgun (WGS) entry which is preliminary data.</text>
</comment>
<proteinExistence type="predicted"/>
<dbReference type="PANTHER" id="PTHR42776">
    <property type="entry name" value="SERINE PEPTIDASE S9 FAMILY MEMBER"/>
    <property type="match status" value="1"/>
</dbReference>
<accession>A0AA37WN38</accession>
<dbReference type="InterPro" id="IPR001375">
    <property type="entry name" value="Peptidase_S9_cat"/>
</dbReference>
<feature type="compositionally biased region" description="Polar residues" evidence="2">
    <location>
        <begin position="34"/>
        <end position="54"/>
    </location>
</feature>
<dbReference type="GO" id="GO:0004252">
    <property type="term" value="F:serine-type endopeptidase activity"/>
    <property type="evidence" value="ECO:0007669"/>
    <property type="project" value="TreeGrafter"/>
</dbReference>
<dbReference type="GO" id="GO:0006508">
    <property type="term" value="P:proteolysis"/>
    <property type="evidence" value="ECO:0007669"/>
    <property type="project" value="InterPro"/>
</dbReference>
<keyword evidence="1" id="KW-0378">Hydrolase</keyword>
<evidence type="ECO:0000313" key="5">
    <source>
        <dbReference type="EMBL" id="GLS27709.1"/>
    </source>
</evidence>
<keyword evidence="6" id="KW-1185">Reference proteome</keyword>
<dbReference type="RefSeq" id="WP_232593453.1">
    <property type="nucleotide sequence ID" value="NZ_BSPD01000087.1"/>
</dbReference>
<dbReference type="Pfam" id="PF00326">
    <property type="entry name" value="Peptidase_S9"/>
    <property type="match status" value="1"/>
</dbReference>
<evidence type="ECO:0000313" key="6">
    <source>
        <dbReference type="Proteomes" id="UP001156870"/>
    </source>
</evidence>
<keyword evidence="3" id="KW-0732">Signal</keyword>
<feature type="chain" id="PRO_5041374587" evidence="3">
    <location>
        <begin position="25"/>
        <end position="682"/>
    </location>
</feature>
<dbReference type="SUPFAM" id="SSF82171">
    <property type="entry name" value="DPP6 N-terminal domain-like"/>
    <property type="match status" value="1"/>
</dbReference>
<dbReference type="PANTHER" id="PTHR42776:SF27">
    <property type="entry name" value="DIPEPTIDYL PEPTIDASE FAMILY MEMBER 6"/>
    <property type="match status" value="1"/>
</dbReference>
<evidence type="ECO:0000256" key="2">
    <source>
        <dbReference type="SAM" id="MobiDB-lite"/>
    </source>
</evidence>
<name>A0AA37WN38_9GAMM</name>
<dbReference type="PROSITE" id="PS51257">
    <property type="entry name" value="PROKAR_LIPOPROTEIN"/>
    <property type="match status" value="1"/>
</dbReference>
<feature type="region of interest" description="Disordered" evidence="2">
    <location>
        <begin position="34"/>
        <end position="62"/>
    </location>
</feature>
<dbReference type="Proteomes" id="UP001156870">
    <property type="component" value="Unassembled WGS sequence"/>
</dbReference>
<dbReference type="InterPro" id="IPR029058">
    <property type="entry name" value="AB_hydrolase_fold"/>
</dbReference>
<protein>
    <submittedName>
        <fullName evidence="5">Peptidase S9</fullName>
    </submittedName>
</protein>
<dbReference type="AlphaFoldDB" id="A0AA37WN38"/>
<feature type="signal peptide" evidence="3">
    <location>
        <begin position="1"/>
        <end position="24"/>
    </location>
</feature>
<organism evidence="5 6">
    <name type="scientific">Marinibactrum halimedae</name>
    <dbReference type="NCBI Taxonomy" id="1444977"/>
    <lineage>
        <taxon>Bacteria</taxon>
        <taxon>Pseudomonadati</taxon>
        <taxon>Pseudomonadota</taxon>
        <taxon>Gammaproteobacteria</taxon>
        <taxon>Cellvibrionales</taxon>
        <taxon>Cellvibrionaceae</taxon>
        <taxon>Marinibactrum</taxon>
    </lineage>
</organism>
<evidence type="ECO:0000259" key="4">
    <source>
        <dbReference type="Pfam" id="PF00326"/>
    </source>
</evidence>
<gene>
    <name evidence="5" type="ORF">GCM10007877_34280</name>
</gene>
<evidence type="ECO:0000256" key="1">
    <source>
        <dbReference type="ARBA" id="ARBA00022801"/>
    </source>
</evidence>
<dbReference type="SUPFAM" id="SSF53474">
    <property type="entry name" value="alpha/beta-Hydrolases"/>
    <property type="match status" value="1"/>
</dbReference>
<evidence type="ECO:0000256" key="3">
    <source>
        <dbReference type="SAM" id="SignalP"/>
    </source>
</evidence>
<dbReference type="Gene3D" id="3.40.50.1820">
    <property type="entry name" value="alpha/beta hydrolase"/>
    <property type="match status" value="1"/>
</dbReference>
<feature type="domain" description="Peptidase S9 prolyl oligopeptidase catalytic" evidence="4">
    <location>
        <begin position="476"/>
        <end position="681"/>
    </location>
</feature>
<sequence>MKDFKCVLVALLLSTACYTSIIFAADKNTALTESPHQENSYQENNVDSSVSTANHSEENDPTYTPLPVEAFAHLPDVADIKLSPEGDKIASLIRLNTQEKKGTAVQITDLKTGKSIYPIYAENTKYKLSWILWGNSDTLLASAIFPAVRYGVPTTETRLLSIDVTTGEYEAVLPRRYLRKLDFMPQFQDQIIDLLPNDKDHILMELSVKAESSQVIKVNLKSGKVRVQEKRGRFVNSWTTDQQHNVRARVEREDTEFRVRVRLPDSRDWELFWTFEAFAEDQVWPLGFDLDPKILYVQKYHNNRLAIFKVDVTDPKRELSLVFSDEEYDADGGLLYSKITDKVIGTTFSTKSGFTFWDPKYIALQNGINKALPDYDNIIVDFSGDERRYLLLSKSDLDAGTYYLGDRDSGQLNLVAYRYRALDPKNMAEKLSVSYKARDGVKIKGFLTLPKGSDGKSLPTIIHPHGGPISFSGSGFNYWTQFFANRGYAVLQMDFRGSSGHGFDFMQAGLKNWGKQMQTDVEDGTRWMIEQGYADPERICIVGGSYGGYAALMEAANSSELYQCAISFAGVTDVEYLVKSNRRYTNYEVVKEQIGSNFKELAKYSPVNQANSIDVPVLLVHGTKDRSVRYNHSRKMEKALRKAGKDVTYVEQEDGDHYLSKEEHRVQFFTLMDDFLAKHLGR</sequence>
<reference evidence="5 6" key="1">
    <citation type="journal article" date="2014" name="Int. J. Syst. Evol. Microbiol.">
        <title>Complete genome sequence of Corynebacterium casei LMG S-19264T (=DSM 44701T), isolated from a smear-ripened cheese.</title>
        <authorList>
            <consortium name="US DOE Joint Genome Institute (JGI-PGF)"/>
            <person name="Walter F."/>
            <person name="Albersmeier A."/>
            <person name="Kalinowski J."/>
            <person name="Ruckert C."/>
        </authorList>
    </citation>
    <scope>NUCLEOTIDE SEQUENCE [LARGE SCALE GENOMIC DNA]</scope>
    <source>
        <strain evidence="5 6">NBRC 110095</strain>
    </source>
</reference>
<dbReference type="EMBL" id="BSPD01000087">
    <property type="protein sequence ID" value="GLS27709.1"/>
    <property type="molecule type" value="Genomic_DNA"/>
</dbReference>